<evidence type="ECO:0000313" key="9">
    <source>
        <dbReference type="Proteomes" id="UP000034075"/>
    </source>
</evidence>
<dbReference type="SUPFAM" id="SSF46934">
    <property type="entry name" value="UBA-like"/>
    <property type="match status" value="2"/>
</dbReference>
<dbReference type="InterPro" id="IPR009060">
    <property type="entry name" value="UBA-like_sf"/>
</dbReference>
<feature type="domain" description="Translation elongation factor EFTs/EF1B dimerisation" evidence="7">
    <location>
        <begin position="92"/>
        <end position="236"/>
    </location>
</feature>
<dbReference type="Gene3D" id="1.10.8.10">
    <property type="entry name" value="DNA helicase RuvA subunit, C-terminal domain"/>
    <property type="match status" value="2"/>
</dbReference>
<dbReference type="Proteomes" id="UP000034075">
    <property type="component" value="Unassembled WGS sequence"/>
</dbReference>
<dbReference type="Gene3D" id="1.10.286.20">
    <property type="match status" value="1"/>
</dbReference>
<evidence type="ECO:0000256" key="2">
    <source>
        <dbReference type="ARBA" id="ARBA00016956"/>
    </source>
</evidence>
<evidence type="ECO:0000259" key="7">
    <source>
        <dbReference type="Pfam" id="PF00889"/>
    </source>
</evidence>
<accession>A0A0G0F1M9</accession>
<dbReference type="PATRIC" id="fig|1619091.4.peg.235"/>
<evidence type="ECO:0000256" key="3">
    <source>
        <dbReference type="ARBA" id="ARBA00022768"/>
    </source>
</evidence>
<evidence type="ECO:0000256" key="1">
    <source>
        <dbReference type="ARBA" id="ARBA00005532"/>
    </source>
</evidence>
<dbReference type="PANTHER" id="PTHR11741:SF10">
    <property type="entry name" value="POLYPROTEIN OF EF-TS, CHLOROPLASTIC"/>
    <property type="match status" value="1"/>
</dbReference>
<evidence type="ECO:0000256" key="4">
    <source>
        <dbReference type="ARBA" id="ARBA00022917"/>
    </source>
</evidence>
<comment type="caution">
    <text evidence="8">The sequence shown here is derived from an EMBL/GenBank/DDBJ whole genome shotgun (WGS) entry which is preliminary data.</text>
</comment>
<dbReference type="HAMAP" id="MF_00050">
    <property type="entry name" value="EF_Ts"/>
    <property type="match status" value="1"/>
</dbReference>
<keyword evidence="3 6" id="KW-0251">Elongation factor</keyword>
<evidence type="ECO:0000256" key="6">
    <source>
        <dbReference type="HAMAP-Rule" id="MF_00050"/>
    </source>
</evidence>
<name>A0A0G0F1M9_9BACT</name>
<comment type="caution">
    <text evidence="6">Lacks conserved residue(s) required for the propagation of feature annotation.</text>
</comment>
<dbReference type="GO" id="GO:0005737">
    <property type="term" value="C:cytoplasm"/>
    <property type="evidence" value="ECO:0007669"/>
    <property type="project" value="UniProtKB-SubCell"/>
</dbReference>
<dbReference type="InterPro" id="IPR014039">
    <property type="entry name" value="Transl_elong_EFTs/EF1B_dimer"/>
</dbReference>
<gene>
    <name evidence="6" type="primary">tsf</name>
    <name evidence="8" type="ORF">US24_C0017G0004</name>
</gene>
<dbReference type="EMBL" id="LBSF01000017">
    <property type="protein sequence ID" value="KKQ11722.1"/>
    <property type="molecule type" value="Genomic_DNA"/>
</dbReference>
<dbReference type="Pfam" id="PF00889">
    <property type="entry name" value="EF_TS"/>
    <property type="match status" value="1"/>
</dbReference>
<keyword evidence="6" id="KW-0963">Cytoplasm</keyword>
<organism evidence="8 9">
    <name type="scientific">candidate division WS6 bacterium GW2011_GWC2_36_7</name>
    <dbReference type="NCBI Taxonomy" id="1619091"/>
    <lineage>
        <taxon>Bacteria</taxon>
        <taxon>Candidatus Dojkabacteria</taxon>
    </lineage>
</organism>
<comment type="subcellular location">
    <subcellularLocation>
        <location evidence="6">Cytoplasm</location>
    </subcellularLocation>
</comment>
<dbReference type="PANTHER" id="PTHR11741">
    <property type="entry name" value="ELONGATION FACTOR TS"/>
    <property type="match status" value="1"/>
</dbReference>
<dbReference type="GO" id="GO:0003746">
    <property type="term" value="F:translation elongation factor activity"/>
    <property type="evidence" value="ECO:0007669"/>
    <property type="project" value="UniProtKB-UniRule"/>
</dbReference>
<dbReference type="InterPro" id="IPR001816">
    <property type="entry name" value="Transl_elong_EFTs/EF1B"/>
</dbReference>
<sequence>MGVSIDDIKTLRAKTSAGMALCKEALTASEGDMAKATEYINERSDVIGRLRNLTGAKIGLCKIAFDETGKDFEKAVALISERGWNEPTADETIEKGEGVVETYLHGTDHKLASLVEVKCKTDFVSQNDEFRAFAHEVALQVAAMKPLYVSKDSVSAEDIERMKVIFTKEAESEGKPANIMEKIIEGKFSKYYAEKCLLEQKWFKDESKTMSNLLDEVTQKMGEPIQITRILFWEFGTK</sequence>
<dbReference type="Gene3D" id="3.30.479.20">
    <property type="entry name" value="Elongation factor Ts, dimerisation domain"/>
    <property type="match status" value="1"/>
</dbReference>
<dbReference type="SUPFAM" id="SSF54713">
    <property type="entry name" value="Elongation factor Ts (EF-Ts), dimerisation domain"/>
    <property type="match status" value="1"/>
</dbReference>
<protein>
    <recommendedName>
        <fullName evidence="2 6">Elongation factor Ts</fullName>
        <shortName evidence="6">EF-Ts</shortName>
    </recommendedName>
</protein>
<dbReference type="AlphaFoldDB" id="A0A0G0F1M9"/>
<dbReference type="InterPro" id="IPR036402">
    <property type="entry name" value="EF-Ts_dimer_sf"/>
</dbReference>
<comment type="similarity">
    <text evidence="1 6">Belongs to the EF-Ts family.</text>
</comment>
<keyword evidence="4 6" id="KW-0648">Protein biosynthesis</keyword>
<evidence type="ECO:0000313" key="8">
    <source>
        <dbReference type="EMBL" id="KKQ11722.1"/>
    </source>
</evidence>
<evidence type="ECO:0000256" key="5">
    <source>
        <dbReference type="ARBA" id="ARBA00025453"/>
    </source>
</evidence>
<proteinExistence type="inferred from homology"/>
<reference evidence="8 9" key="1">
    <citation type="journal article" date="2015" name="Nature">
        <title>rRNA introns, odd ribosomes, and small enigmatic genomes across a large radiation of phyla.</title>
        <authorList>
            <person name="Brown C.T."/>
            <person name="Hug L.A."/>
            <person name="Thomas B.C."/>
            <person name="Sharon I."/>
            <person name="Castelle C.J."/>
            <person name="Singh A."/>
            <person name="Wilkins M.J."/>
            <person name="Williams K.H."/>
            <person name="Banfield J.F."/>
        </authorList>
    </citation>
    <scope>NUCLEOTIDE SEQUENCE [LARGE SCALE GENOMIC DNA]</scope>
</reference>
<comment type="function">
    <text evidence="5 6">Associates with the EF-Tu.GDP complex and induces the exchange of GDP to GTP. It remains bound to the aminoacyl-tRNA.EF-Tu.GTP complex up to the GTP hydrolysis stage on the ribosome.</text>
</comment>